<sequence>MGRLKSLGSSLSRLDAPLTYLPNDDRAARRNPLRHLYGTARWRRLSWDVRLAAAFTCAMCGRIEGAKGQTAADHIEPHRGDPALFWARSNLQCLCKPCHDGVKQAEEARTR</sequence>
<accession>A0A1M6EZH9</accession>
<keyword evidence="2" id="KW-0255">Endonuclease</keyword>
<dbReference type="RefSeq" id="WP_073330037.1">
    <property type="nucleotide sequence ID" value="NZ_FQYO01000003.1"/>
</dbReference>
<dbReference type="InterPro" id="IPR002711">
    <property type="entry name" value="HNH"/>
</dbReference>
<dbReference type="GO" id="GO:0004519">
    <property type="term" value="F:endonuclease activity"/>
    <property type="evidence" value="ECO:0007669"/>
    <property type="project" value="UniProtKB-KW"/>
</dbReference>
<keyword evidence="2" id="KW-0540">Nuclease</keyword>
<protein>
    <submittedName>
        <fullName evidence="2">HNH endonuclease</fullName>
    </submittedName>
</protein>
<name>A0A1M6EZH9_9RHOB</name>
<dbReference type="InterPro" id="IPR003615">
    <property type="entry name" value="HNH_nuc"/>
</dbReference>
<feature type="domain" description="HNH nuclease" evidence="1">
    <location>
        <begin position="45"/>
        <end position="100"/>
    </location>
</feature>
<keyword evidence="3" id="KW-1185">Reference proteome</keyword>
<dbReference type="GO" id="GO:0008270">
    <property type="term" value="F:zinc ion binding"/>
    <property type="evidence" value="ECO:0007669"/>
    <property type="project" value="InterPro"/>
</dbReference>
<dbReference type="Pfam" id="PF01844">
    <property type="entry name" value="HNH"/>
    <property type="match status" value="1"/>
</dbReference>
<dbReference type="CDD" id="cd00085">
    <property type="entry name" value="HNHc"/>
    <property type="match status" value="1"/>
</dbReference>
<dbReference type="GO" id="GO:0003676">
    <property type="term" value="F:nucleic acid binding"/>
    <property type="evidence" value="ECO:0007669"/>
    <property type="project" value="InterPro"/>
</dbReference>
<organism evidence="2 3">
    <name type="scientific">Wenxinia saemankumensis</name>
    <dbReference type="NCBI Taxonomy" id="1447782"/>
    <lineage>
        <taxon>Bacteria</taxon>
        <taxon>Pseudomonadati</taxon>
        <taxon>Pseudomonadota</taxon>
        <taxon>Alphaproteobacteria</taxon>
        <taxon>Rhodobacterales</taxon>
        <taxon>Roseobacteraceae</taxon>
        <taxon>Wenxinia</taxon>
    </lineage>
</organism>
<dbReference type="Gene3D" id="1.10.30.50">
    <property type="match status" value="1"/>
</dbReference>
<dbReference type="OrthoDB" id="5292295at2"/>
<evidence type="ECO:0000313" key="3">
    <source>
        <dbReference type="Proteomes" id="UP000184292"/>
    </source>
</evidence>
<dbReference type="STRING" id="1447782.SAMN05444417_2264"/>
<dbReference type="SMART" id="SM00507">
    <property type="entry name" value="HNHc"/>
    <property type="match status" value="1"/>
</dbReference>
<dbReference type="Proteomes" id="UP000184292">
    <property type="component" value="Unassembled WGS sequence"/>
</dbReference>
<reference evidence="2 3" key="1">
    <citation type="submission" date="2016-11" db="EMBL/GenBank/DDBJ databases">
        <authorList>
            <person name="Jaros S."/>
            <person name="Januszkiewicz K."/>
            <person name="Wedrychowicz H."/>
        </authorList>
    </citation>
    <scope>NUCLEOTIDE SEQUENCE [LARGE SCALE GENOMIC DNA]</scope>
    <source>
        <strain evidence="2 3">DSM 100565</strain>
    </source>
</reference>
<dbReference type="AlphaFoldDB" id="A0A1M6EZH9"/>
<proteinExistence type="predicted"/>
<keyword evidence="2" id="KW-0378">Hydrolase</keyword>
<dbReference type="EMBL" id="FQYO01000003">
    <property type="protein sequence ID" value="SHI90801.1"/>
    <property type="molecule type" value="Genomic_DNA"/>
</dbReference>
<evidence type="ECO:0000259" key="1">
    <source>
        <dbReference type="SMART" id="SM00507"/>
    </source>
</evidence>
<gene>
    <name evidence="2" type="ORF">SAMN05444417_2264</name>
</gene>
<evidence type="ECO:0000313" key="2">
    <source>
        <dbReference type="EMBL" id="SHI90801.1"/>
    </source>
</evidence>